<sequence length="82" mass="9532">MVNLLITFCANQTLNLEFPNGLTMGDLRRNYKRFVDEEKNENDVNESLNASTISTSTLNSENTKKKSNKMKKMHKFISRFIK</sequence>
<proteinExistence type="predicted"/>
<dbReference type="Proteomes" id="UP000887576">
    <property type="component" value="Unplaced"/>
</dbReference>
<evidence type="ECO:0000313" key="2">
    <source>
        <dbReference type="WBParaSite" id="JU765_v2.g5583.t1"/>
    </source>
</evidence>
<dbReference type="WBParaSite" id="JU765_v2.g5583.t1">
    <property type="protein sequence ID" value="JU765_v2.g5583.t1"/>
    <property type="gene ID" value="JU765_v2.g5583"/>
</dbReference>
<protein>
    <submittedName>
        <fullName evidence="2">Uncharacterized protein</fullName>
    </submittedName>
</protein>
<organism evidence="1 2">
    <name type="scientific">Panagrolaimus sp. JU765</name>
    <dbReference type="NCBI Taxonomy" id="591449"/>
    <lineage>
        <taxon>Eukaryota</taxon>
        <taxon>Metazoa</taxon>
        <taxon>Ecdysozoa</taxon>
        <taxon>Nematoda</taxon>
        <taxon>Chromadorea</taxon>
        <taxon>Rhabditida</taxon>
        <taxon>Tylenchina</taxon>
        <taxon>Panagrolaimomorpha</taxon>
        <taxon>Panagrolaimoidea</taxon>
        <taxon>Panagrolaimidae</taxon>
        <taxon>Panagrolaimus</taxon>
    </lineage>
</organism>
<name>A0AC34RCE6_9BILA</name>
<reference evidence="2" key="1">
    <citation type="submission" date="2022-11" db="UniProtKB">
        <authorList>
            <consortium name="WormBaseParasite"/>
        </authorList>
    </citation>
    <scope>IDENTIFICATION</scope>
</reference>
<accession>A0AC34RCE6</accession>
<evidence type="ECO:0000313" key="1">
    <source>
        <dbReference type="Proteomes" id="UP000887576"/>
    </source>
</evidence>